<gene>
    <name evidence="4" type="ORF">SAMN02745664_12518</name>
    <name evidence="3" type="ORF">SAMN02745664_1258</name>
</gene>
<sequence length="73" mass="7310">MKAMYQKVVNTVAVVGSVALASTAYANAGALDMSSATTQLGLGLAAVGALGAAKMAPSALAWVWSLLSRVAQR</sequence>
<protein>
    <submittedName>
        <fullName evidence="4">Uncharacterized protein</fullName>
    </submittedName>
</protein>
<evidence type="ECO:0000313" key="3">
    <source>
        <dbReference type="EMBL" id="SIS08779.1"/>
    </source>
</evidence>
<dbReference type="STRING" id="34061.B0189_09995"/>
<evidence type="ECO:0000256" key="1">
    <source>
        <dbReference type="SAM" id="Phobius"/>
    </source>
</evidence>
<evidence type="ECO:0000256" key="2">
    <source>
        <dbReference type="SAM" id="SignalP"/>
    </source>
</evidence>
<evidence type="ECO:0000313" key="5">
    <source>
        <dbReference type="Proteomes" id="UP000187495"/>
    </source>
</evidence>
<name>A0A1N7G8E5_9GAMM</name>
<keyword evidence="5" id="KW-1185">Reference proteome</keyword>
<reference evidence="4" key="1">
    <citation type="submission" date="2017-01" db="EMBL/GenBank/DDBJ databases">
        <authorList>
            <person name="Mah S.A."/>
            <person name="Swanson W.J."/>
            <person name="Moy G.W."/>
            <person name="Vacquier V.D."/>
        </authorList>
    </citation>
    <scope>NUCLEOTIDE SEQUENCE [LARGE SCALE GENOMIC DNA]</scope>
    <source>
        <strain evidence="4">DSM 21768</strain>
    </source>
</reference>
<accession>A0A1N7G8E5</accession>
<organism evidence="4 5">
    <name type="scientific">Moraxella cuniculi DSM 21768</name>
    <dbReference type="NCBI Taxonomy" id="1122245"/>
    <lineage>
        <taxon>Bacteria</taxon>
        <taxon>Pseudomonadati</taxon>
        <taxon>Pseudomonadota</taxon>
        <taxon>Gammaproteobacteria</taxon>
        <taxon>Moraxellales</taxon>
        <taxon>Moraxellaceae</taxon>
        <taxon>Moraxella</taxon>
    </lineage>
</organism>
<keyword evidence="1" id="KW-1133">Transmembrane helix</keyword>
<proteinExistence type="predicted"/>
<dbReference type="Proteomes" id="UP000187495">
    <property type="component" value="Unassembled WGS sequence"/>
</dbReference>
<dbReference type="AlphaFoldDB" id="A0A1N7G8E5"/>
<dbReference type="EMBL" id="FTNU01000025">
    <property type="protein sequence ID" value="SIS08779.1"/>
    <property type="molecule type" value="Genomic_DNA"/>
</dbReference>
<keyword evidence="1" id="KW-0812">Transmembrane</keyword>
<feature type="transmembrane region" description="Helical" evidence="1">
    <location>
        <begin position="42"/>
        <end position="67"/>
    </location>
</feature>
<evidence type="ECO:0000313" key="4">
    <source>
        <dbReference type="EMBL" id="SIS08860.1"/>
    </source>
</evidence>
<dbReference type="EMBL" id="FTNU01000025">
    <property type="protein sequence ID" value="SIS08860.1"/>
    <property type="molecule type" value="Genomic_DNA"/>
</dbReference>
<feature type="chain" id="PRO_5015068107" evidence="2">
    <location>
        <begin position="27"/>
        <end position="73"/>
    </location>
</feature>
<keyword evidence="2" id="KW-0732">Signal</keyword>
<reference evidence="5" key="2">
    <citation type="submission" date="2017-01" db="EMBL/GenBank/DDBJ databases">
        <authorList>
            <person name="Varghese N."/>
            <person name="Submissions S."/>
        </authorList>
    </citation>
    <scope>NUCLEOTIDE SEQUENCE [LARGE SCALE GENOMIC DNA]</scope>
    <source>
        <strain evidence="5">DSM 21768</strain>
    </source>
</reference>
<feature type="signal peptide" evidence="2">
    <location>
        <begin position="1"/>
        <end position="26"/>
    </location>
</feature>
<dbReference type="RefSeq" id="WP_076556190.1">
    <property type="nucleotide sequence ID" value="NZ_FTNU01000025.1"/>
</dbReference>
<keyword evidence="1" id="KW-0472">Membrane</keyword>